<keyword evidence="5" id="KW-1185">Reference proteome</keyword>
<evidence type="ECO:0000313" key="4">
    <source>
        <dbReference type="EMBL" id="MBB4935239.1"/>
    </source>
</evidence>
<evidence type="ECO:0000259" key="3">
    <source>
        <dbReference type="Pfam" id="PF19803"/>
    </source>
</evidence>
<reference evidence="4 5" key="1">
    <citation type="submission" date="2020-08" db="EMBL/GenBank/DDBJ databases">
        <title>Sequencing the genomes of 1000 actinobacteria strains.</title>
        <authorList>
            <person name="Klenk H.-P."/>
        </authorList>
    </citation>
    <scope>NUCLEOTIDE SEQUENCE [LARGE SCALE GENOMIC DNA]</scope>
    <source>
        <strain evidence="4 5">DSM 102030</strain>
    </source>
</reference>
<feature type="transmembrane region" description="Helical" evidence="2">
    <location>
        <begin position="38"/>
        <end position="61"/>
    </location>
</feature>
<organism evidence="4 5">
    <name type="scientific">Lipingzhangella halophila</name>
    <dbReference type="NCBI Taxonomy" id="1783352"/>
    <lineage>
        <taxon>Bacteria</taxon>
        <taxon>Bacillati</taxon>
        <taxon>Actinomycetota</taxon>
        <taxon>Actinomycetes</taxon>
        <taxon>Streptosporangiales</taxon>
        <taxon>Nocardiopsidaceae</taxon>
        <taxon>Lipingzhangella</taxon>
    </lineage>
</organism>
<dbReference type="InterPro" id="IPR046253">
    <property type="entry name" value="DUF6286"/>
</dbReference>
<feature type="transmembrane region" description="Helical" evidence="2">
    <location>
        <begin position="86"/>
        <end position="107"/>
    </location>
</feature>
<accession>A0A7W7RNI1</accession>
<evidence type="ECO:0000313" key="5">
    <source>
        <dbReference type="Proteomes" id="UP000523007"/>
    </source>
</evidence>
<feature type="domain" description="DUF6286" evidence="3">
    <location>
        <begin position="96"/>
        <end position="199"/>
    </location>
</feature>
<evidence type="ECO:0000256" key="2">
    <source>
        <dbReference type="SAM" id="Phobius"/>
    </source>
</evidence>
<dbReference type="RefSeq" id="WP_184584996.1">
    <property type="nucleotide sequence ID" value="NZ_JACHJT010000002.1"/>
</dbReference>
<keyword evidence="2" id="KW-0812">Transmembrane</keyword>
<gene>
    <name evidence="4" type="ORF">F4561_006133</name>
</gene>
<dbReference type="Proteomes" id="UP000523007">
    <property type="component" value="Unassembled WGS sequence"/>
</dbReference>
<protein>
    <recommendedName>
        <fullName evidence="3">DUF6286 domain-containing protein</fullName>
    </recommendedName>
</protein>
<dbReference type="Pfam" id="PF19803">
    <property type="entry name" value="DUF6286"/>
    <property type="match status" value="1"/>
</dbReference>
<dbReference type="EMBL" id="JACHJT010000002">
    <property type="protein sequence ID" value="MBB4935239.1"/>
    <property type="molecule type" value="Genomic_DNA"/>
</dbReference>
<keyword evidence="2" id="KW-1133">Transmembrane helix</keyword>
<proteinExistence type="predicted"/>
<feature type="region of interest" description="Disordered" evidence="1">
    <location>
        <begin position="1"/>
        <end position="23"/>
    </location>
</feature>
<sequence>MTTVEEAGAAERRSGPSAETRARRSAIRTFRPSRSWPALLAGLVLLAGAVLIAAEIVSTLVGSPLGIIPVGAIVPVLSGTGWNHPAVLGVSGALVLLGLILLVAALIPGRGGYLPLRTGDPALAVGLSRAGMRSALATAAREVDGVEGARVSVGRRRVRVRANTHLRAADGLREAVGDAVRERLAELAPLRPLRIRTRIKLAKA</sequence>
<name>A0A7W7RNI1_9ACTN</name>
<comment type="caution">
    <text evidence="4">The sequence shown here is derived from an EMBL/GenBank/DDBJ whole genome shotgun (WGS) entry which is preliminary data.</text>
</comment>
<keyword evidence="2" id="KW-0472">Membrane</keyword>
<dbReference type="AlphaFoldDB" id="A0A7W7RNI1"/>
<evidence type="ECO:0000256" key="1">
    <source>
        <dbReference type="SAM" id="MobiDB-lite"/>
    </source>
</evidence>